<keyword evidence="2" id="KW-1185">Reference proteome</keyword>
<evidence type="ECO:0000313" key="1">
    <source>
        <dbReference type="EMBL" id="GAA2700319.1"/>
    </source>
</evidence>
<organism evidence="1 2">
    <name type="scientific">Nonomuraea recticatena</name>
    <dbReference type="NCBI Taxonomy" id="46178"/>
    <lineage>
        <taxon>Bacteria</taxon>
        <taxon>Bacillati</taxon>
        <taxon>Actinomycetota</taxon>
        <taxon>Actinomycetes</taxon>
        <taxon>Streptosporangiales</taxon>
        <taxon>Streptosporangiaceae</taxon>
        <taxon>Nonomuraea</taxon>
    </lineage>
</organism>
<accession>A0ABN3TE82</accession>
<gene>
    <name evidence="1" type="ORF">GCM10010412_097440</name>
</gene>
<comment type="caution">
    <text evidence="1">The sequence shown here is derived from an EMBL/GenBank/DDBJ whole genome shotgun (WGS) entry which is preliminary data.</text>
</comment>
<reference evidence="1 2" key="1">
    <citation type="journal article" date="2019" name="Int. J. Syst. Evol. Microbiol.">
        <title>The Global Catalogue of Microorganisms (GCM) 10K type strain sequencing project: providing services to taxonomists for standard genome sequencing and annotation.</title>
        <authorList>
            <consortium name="The Broad Institute Genomics Platform"/>
            <consortium name="The Broad Institute Genome Sequencing Center for Infectious Disease"/>
            <person name="Wu L."/>
            <person name="Ma J."/>
        </authorList>
    </citation>
    <scope>NUCLEOTIDE SEQUENCE [LARGE SCALE GENOMIC DNA]</scope>
    <source>
        <strain evidence="1 2">JCM 6835</strain>
    </source>
</reference>
<dbReference type="Proteomes" id="UP001501666">
    <property type="component" value="Unassembled WGS sequence"/>
</dbReference>
<evidence type="ECO:0000313" key="2">
    <source>
        <dbReference type="Proteomes" id="UP001501666"/>
    </source>
</evidence>
<sequence>MLIQMRCAAGEQGDGLPNVAPYGGGADGEARRQLDERLALAQWTNVSMACWPGLSRRQREPIFLQCRRMMPDRNVNVRRDNGSAAR</sequence>
<proteinExistence type="predicted"/>
<name>A0ABN3TE82_9ACTN</name>
<dbReference type="EMBL" id="BAAATE010000060">
    <property type="protein sequence ID" value="GAA2700319.1"/>
    <property type="molecule type" value="Genomic_DNA"/>
</dbReference>
<protein>
    <submittedName>
        <fullName evidence="1">Uncharacterized protein</fullName>
    </submittedName>
</protein>